<proteinExistence type="predicted"/>
<evidence type="ECO:0008006" key="3">
    <source>
        <dbReference type="Google" id="ProtNLM"/>
    </source>
</evidence>
<keyword evidence="2" id="KW-1185">Reference proteome</keyword>
<protein>
    <recommendedName>
        <fullName evidence="3">Pex N-terminal domain-containing protein</fullName>
    </recommendedName>
</protein>
<gene>
    <name evidence="1" type="ORF">Q0590_30900</name>
</gene>
<reference evidence="1" key="1">
    <citation type="submission" date="2023-07" db="EMBL/GenBank/DDBJ databases">
        <title>The genome sequence of Rhodocytophaga aerolata KACC 12507.</title>
        <authorList>
            <person name="Zhang X."/>
        </authorList>
    </citation>
    <scope>NUCLEOTIDE SEQUENCE</scope>
    <source>
        <strain evidence="1">KACC 12507</strain>
    </source>
</reference>
<dbReference type="Proteomes" id="UP001168528">
    <property type="component" value="Unassembled WGS sequence"/>
</dbReference>
<evidence type="ECO:0000313" key="2">
    <source>
        <dbReference type="Proteomes" id="UP001168528"/>
    </source>
</evidence>
<organism evidence="1 2">
    <name type="scientific">Rhodocytophaga aerolata</name>
    <dbReference type="NCBI Taxonomy" id="455078"/>
    <lineage>
        <taxon>Bacteria</taxon>
        <taxon>Pseudomonadati</taxon>
        <taxon>Bacteroidota</taxon>
        <taxon>Cytophagia</taxon>
        <taxon>Cytophagales</taxon>
        <taxon>Rhodocytophagaceae</taxon>
        <taxon>Rhodocytophaga</taxon>
    </lineage>
</organism>
<sequence>MLKQVNKPVQSKDTKPLYNFIQLDRIYYPPYLEHLSLRIYSKVLARIDNFNLLSGISTLVLEIATIFSRKSSSIHNKTYIQQPHNCLRYGFYLRLVEQQYEILEKFYQQSIIQLSIQDEEKQTCPCGWEWIEKCSGCKNGELLMQDTNSIN</sequence>
<name>A0ABT8RF35_9BACT</name>
<dbReference type="EMBL" id="JAUKPO010000035">
    <property type="protein sequence ID" value="MDO1450722.1"/>
    <property type="molecule type" value="Genomic_DNA"/>
</dbReference>
<accession>A0ABT8RF35</accession>
<evidence type="ECO:0000313" key="1">
    <source>
        <dbReference type="EMBL" id="MDO1450722.1"/>
    </source>
</evidence>
<comment type="caution">
    <text evidence="1">The sequence shown here is derived from an EMBL/GenBank/DDBJ whole genome shotgun (WGS) entry which is preliminary data.</text>
</comment>
<dbReference type="RefSeq" id="WP_302041520.1">
    <property type="nucleotide sequence ID" value="NZ_JAUKPO010000035.1"/>
</dbReference>